<dbReference type="SUPFAM" id="SSF52540">
    <property type="entry name" value="P-loop containing nucleoside triphosphate hydrolases"/>
    <property type="match status" value="1"/>
</dbReference>
<dbReference type="InterPro" id="IPR027417">
    <property type="entry name" value="P-loop_NTPase"/>
</dbReference>
<feature type="non-terminal residue" evidence="1">
    <location>
        <position position="1"/>
    </location>
</feature>
<comment type="caution">
    <text evidence="1">The sequence shown here is derived from an EMBL/GenBank/DDBJ whole genome shotgun (WGS) entry which is preliminary data.</text>
</comment>
<reference evidence="1 2" key="1">
    <citation type="journal article" date="2016" name="Sci. Rep.">
        <title>Metabolic traits of an uncultured archaeal lineage -MSBL1- from brine pools of the Red Sea.</title>
        <authorList>
            <person name="Mwirichia R."/>
            <person name="Alam I."/>
            <person name="Rashid M."/>
            <person name="Vinu M."/>
            <person name="Ba-Alawi W."/>
            <person name="Anthony Kamau A."/>
            <person name="Kamanda Ngugi D."/>
            <person name="Goker M."/>
            <person name="Klenk H.P."/>
            <person name="Bajic V."/>
            <person name="Stingl U."/>
        </authorList>
    </citation>
    <scope>NUCLEOTIDE SEQUENCE [LARGE SCALE GENOMIC DNA]</scope>
    <source>
        <strain evidence="1">SCGC-AAA382A20</strain>
    </source>
</reference>
<evidence type="ECO:0000313" key="2">
    <source>
        <dbReference type="Proteomes" id="UP000070263"/>
    </source>
</evidence>
<evidence type="ECO:0008006" key="3">
    <source>
        <dbReference type="Google" id="ProtNLM"/>
    </source>
</evidence>
<sequence length="95" mass="10610">PSVVSTLQTFRAAEQYKVPIHGIVVNRILARDFELPSGEIRDTLGWPVLSEIPEDEKVRESTALGVPVIDHEPETPASERLRKLAESLGEHISER</sequence>
<name>A0A133VL90_9EURY</name>
<gene>
    <name evidence="1" type="ORF">AKJ51_01805</name>
</gene>
<dbReference type="AlphaFoldDB" id="A0A133VL90"/>
<keyword evidence="2" id="KW-1185">Reference proteome</keyword>
<proteinExistence type="predicted"/>
<accession>A0A133VL90</accession>
<evidence type="ECO:0000313" key="1">
    <source>
        <dbReference type="EMBL" id="KXB07199.1"/>
    </source>
</evidence>
<dbReference type="EMBL" id="LHYE01000013">
    <property type="protein sequence ID" value="KXB07199.1"/>
    <property type="molecule type" value="Genomic_DNA"/>
</dbReference>
<dbReference type="Proteomes" id="UP000070263">
    <property type="component" value="Unassembled WGS sequence"/>
</dbReference>
<dbReference type="Gene3D" id="3.40.50.300">
    <property type="entry name" value="P-loop containing nucleotide triphosphate hydrolases"/>
    <property type="match status" value="1"/>
</dbReference>
<protein>
    <recommendedName>
        <fullName evidence="3">CobQ/CobB/MinD/ParA nucleotide binding domain-containing protein</fullName>
    </recommendedName>
</protein>
<organism evidence="1 2">
    <name type="scientific">candidate division MSBL1 archaeon SCGC-AAA382A20</name>
    <dbReference type="NCBI Taxonomy" id="1698280"/>
    <lineage>
        <taxon>Archaea</taxon>
        <taxon>Methanobacteriati</taxon>
        <taxon>Methanobacteriota</taxon>
        <taxon>candidate division MSBL1</taxon>
    </lineage>
</organism>